<organism evidence="1 2">
    <name type="scientific">Stigmatella aurantiaca</name>
    <dbReference type="NCBI Taxonomy" id="41"/>
    <lineage>
        <taxon>Bacteria</taxon>
        <taxon>Pseudomonadati</taxon>
        <taxon>Myxococcota</taxon>
        <taxon>Myxococcia</taxon>
        <taxon>Myxococcales</taxon>
        <taxon>Cystobacterineae</taxon>
        <taxon>Archangiaceae</taxon>
        <taxon>Stigmatella</taxon>
    </lineage>
</organism>
<dbReference type="RefSeq" id="WP_177241372.1">
    <property type="nucleotide sequence ID" value="NZ_FOAP01000006.1"/>
</dbReference>
<name>A0A1H7Q757_STIAU</name>
<dbReference type="InterPro" id="IPR005358">
    <property type="entry name" value="Puta_zinc/iron-chelating_dom"/>
</dbReference>
<accession>A0A1H7Q757</accession>
<sequence length="416" mass="45529">MTPPATTLRFMTRFRCIAERCEDTCCGGLRVGVSEASVERIHATLREAGTAEPAGGFSIAFPEGGPAERTLLRMRPDGHCVFFDAERRCSLHRAHGEAVLPDICSTFPRTLWKHGDRLEVSGSLACPEVVRLLLLAEDAVEPVPVPPGLVARPEAARPTPGLPGDLYVLHAEAVRDALRERLLAPGAPLSSRLSGLAHWAFQLDERFRGPAPLPDGEAEAGALLRAALRSEVPAQGPQGPLAAWEEGGPRALRLLSQLKDLSGVTRSERFARFVHGARTALGVTGDGEQERAGVWRLYAARREGLEARHGARLEQYFHHYLVNYLLRYPHTEAFGLLAYVHRLTVRLALLRLTLVAHPDLSPQSSQEALDGAAVECFQLLSRNVDLAPDFLALPQEQVAGGRTRCREETLAWARFS</sequence>
<dbReference type="EMBL" id="FOAP01000006">
    <property type="protein sequence ID" value="SEL43548.1"/>
    <property type="molecule type" value="Genomic_DNA"/>
</dbReference>
<dbReference type="Pfam" id="PF03692">
    <property type="entry name" value="CxxCxxCC"/>
    <property type="match status" value="1"/>
</dbReference>
<dbReference type="GO" id="GO:0032259">
    <property type="term" value="P:methylation"/>
    <property type="evidence" value="ECO:0007669"/>
    <property type="project" value="UniProtKB-KW"/>
</dbReference>
<keyword evidence="2" id="KW-1185">Reference proteome</keyword>
<dbReference type="Proteomes" id="UP000182719">
    <property type="component" value="Unassembled WGS sequence"/>
</dbReference>
<dbReference type="GO" id="GO:0008168">
    <property type="term" value="F:methyltransferase activity"/>
    <property type="evidence" value="ECO:0007669"/>
    <property type="project" value="UniProtKB-KW"/>
</dbReference>
<dbReference type="NCBIfam" id="NF038110">
    <property type="entry name" value="Lys_methyl_FliB"/>
    <property type="match status" value="1"/>
</dbReference>
<evidence type="ECO:0000313" key="1">
    <source>
        <dbReference type="EMBL" id="SEL43548.1"/>
    </source>
</evidence>
<gene>
    <name evidence="1" type="ORF">SAMN05444354_10630</name>
</gene>
<reference evidence="2" key="1">
    <citation type="submission" date="2016-10" db="EMBL/GenBank/DDBJ databases">
        <authorList>
            <person name="Varghese N."/>
            <person name="Submissions S."/>
        </authorList>
    </citation>
    <scope>NUCLEOTIDE SEQUENCE [LARGE SCALE GENOMIC DNA]</scope>
    <source>
        <strain evidence="2">DSM 17044</strain>
    </source>
</reference>
<evidence type="ECO:0000313" key="2">
    <source>
        <dbReference type="Proteomes" id="UP000182719"/>
    </source>
</evidence>
<keyword evidence="1" id="KW-0808">Transferase</keyword>
<keyword evidence="1" id="KW-0489">Methyltransferase</keyword>
<proteinExistence type="predicted"/>
<protein>
    <submittedName>
        <fullName evidence="1">Lysine-N-methylase</fullName>
    </submittedName>
</protein>
<dbReference type="AlphaFoldDB" id="A0A1H7Q757"/>